<dbReference type="InterPro" id="IPR025267">
    <property type="entry name" value="ORF017-like"/>
</dbReference>
<evidence type="ECO:0000313" key="2">
    <source>
        <dbReference type="Proteomes" id="UP000235589"/>
    </source>
</evidence>
<reference evidence="1 2" key="1">
    <citation type="submission" date="2017-04" db="EMBL/GenBank/DDBJ databases">
        <title>Monoglobus pectinilyticus 14 draft genome.</title>
        <authorList>
            <person name="Kim C."/>
            <person name="Rosendale D.I."/>
            <person name="Kelly W.J."/>
            <person name="Tannock G.W."/>
            <person name="Patchett M.L."/>
            <person name="Jordens J.Z."/>
        </authorList>
    </citation>
    <scope>NUCLEOTIDE SEQUENCE [LARGE SCALE GENOMIC DNA]</scope>
    <source>
        <strain evidence="1 2">14</strain>
    </source>
</reference>
<dbReference type="AlphaFoldDB" id="A0A2K9P4L4"/>
<proteinExistence type="predicted"/>
<dbReference type="NCBIfam" id="TIGR04387">
    <property type="entry name" value="capsid_maj_N4"/>
    <property type="match status" value="2"/>
</dbReference>
<protein>
    <recommendedName>
        <fullName evidence="3">N4-gp56 family major capsid protein</fullName>
    </recommendedName>
</protein>
<dbReference type="GeneID" id="98063730"/>
<dbReference type="EMBL" id="CP020991">
    <property type="protein sequence ID" value="AUO19759.1"/>
    <property type="molecule type" value="Genomic_DNA"/>
</dbReference>
<sequence length="412" mass="44119">MSINYNTQTTSTNNLGNNVTPELKAYYDRQMIRFASPKLVHGQFGQNKPIPKGSGKTIEFRRFSPLPKALKPLTEGVTPKGNQLNVTTVESTVDQYGDYVTLSDILTLSAIDNVIVETQNVLGDQAGRTLDTVIREKVNAGTNVQYGNGKSDRNLLVGGAENYEDNDYLNVAAVKRAVATLKRNNAQPMKDGCYVAIIHPDVANDLTNDPDWKEIKQNVDPKDWYNGTIGKIHGVVFVESTEAKIFRAAPLRTVENIETGDPESLTVAKVNGKTITVSEEIAAKDAAALSGKAVQINGFDYSIISAAAGSAGSASITLSETPSATIVPGTTIYPAGAGKDGRDIYSTLFIGQNAYGVTNITGGGLETIIKQKGSAGTGDPLDQRSTVGWKATQTAEILSPEFMVRVETTCSY</sequence>
<dbReference type="Pfam" id="PF13252">
    <property type="entry name" value="Phage_capsid_3"/>
    <property type="match status" value="1"/>
</dbReference>
<gene>
    <name evidence="1" type="ORF">B9O19_01602</name>
</gene>
<dbReference type="Proteomes" id="UP000235589">
    <property type="component" value="Chromosome"/>
</dbReference>
<dbReference type="RefSeq" id="WP_245862907.1">
    <property type="nucleotide sequence ID" value="NZ_CP020991.1"/>
</dbReference>
<organism evidence="1 2">
    <name type="scientific">Monoglobus pectinilyticus</name>
    <dbReference type="NCBI Taxonomy" id="1981510"/>
    <lineage>
        <taxon>Bacteria</taxon>
        <taxon>Bacillati</taxon>
        <taxon>Bacillota</taxon>
        <taxon>Clostridia</taxon>
        <taxon>Monoglobales</taxon>
        <taxon>Monoglobaceae</taxon>
        <taxon>Monoglobus</taxon>
    </lineage>
</organism>
<accession>A0A2K9P4L4</accession>
<keyword evidence="2" id="KW-1185">Reference proteome</keyword>
<evidence type="ECO:0000313" key="1">
    <source>
        <dbReference type="EMBL" id="AUO19759.1"/>
    </source>
</evidence>
<dbReference type="KEGG" id="mpec:B9O19_01602"/>
<name>A0A2K9P4L4_9FIRM</name>
<evidence type="ECO:0008006" key="3">
    <source>
        <dbReference type="Google" id="ProtNLM"/>
    </source>
</evidence>